<dbReference type="EMBL" id="DF820456">
    <property type="protein sequence ID" value="GAK51098.1"/>
    <property type="molecule type" value="Genomic_DNA"/>
</dbReference>
<evidence type="ECO:0000313" key="1">
    <source>
        <dbReference type="EMBL" id="GAK51098.1"/>
    </source>
</evidence>
<dbReference type="HOGENOM" id="CLU_179155_0_0_0"/>
<dbReference type="STRING" id="1499966.U14_02340"/>
<sequence length="98" mass="11378">MSLSHAHDFITRGMKDAAFRRVLNRANSADELRSVLELQRLSFTATEFDDAFSHLLTLCQFEEQANVLQEFKMWWEMTAGMARYAEHSRLAGENHDVK</sequence>
<reference evidence="1" key="1">
    <citation type="journal article" date="2015" name="PeerJ">
        <title>First genomic representation of candidate bacterial phylum KSB3 points to enhanced environmental sensing as a trigger of wastewater bulking.</title>
        <authorList>
            <person name="Sekiguchi Y."/>
            <person name="Ohashi A."/>
            <person name="Parks D.H."/>
            <person name="Yamauchi T."/>
            <person name="Tyson G.W."/>
            <person name="Hugenholtz P."/>
        </authorList>
    </citation>
    <scope>NUCLEOTIDE SEQUENCE [LARGE SCALE GENOMIC DNA]</scope>
</reference>
<proteinExistence type="predicted"/>
<dbReference type="AlphaFoldDB" id="A0A0S6VU52"/>
<accession>A0A0S6VU52</accession>
<dbReference type="Proteomes" id="UP000030700">
    <property type="component" value="Unassembled WGS sequence"/>
</dbReference>
<keyword evidence="2" id="KW-1185">Reference proteome</keyword>
<evidence type="ECO:0008006" key="3">
    <source>
        <dbReference type="Google" id="ProtNLM"/>
    </source>
</evidence>
<evidence type="ECO:0000313" key="2">
    <source>
        <dbReference type="Proteomes" id="UP000030700"/>
    </source>
</evidence>
<gene>
    <name evidence="1" type="ORF">U14_02340</name>
</gene>
<name>A0A0S6VU52_9BACT</name>
<organism evidence="1">
    <name type="scientific">Candidatus Moduliflexus flocculans</name>
    <dbReference type="NCBI Taxonomy" id="1499966"/>
    <lineage>
        <taxon>Bacteria</taxon>
        <taxon>Candidatus Moduliflexota</taxon>
        <taxon>Candidatus Moduliflexia</taxon>
        <taxon>Candidatus Moduliflexales</taxon>
        <taxon>Candidatus Moduliflexaceae</taxon>
    </lineage>
</organism>
<protein>
    <recommendedName>
        <fullName evidence="3">Nif11 domain-containing protein</fullName>
    </recommendedName>
</protein>